<sequence>MASATAVAMALAAAVIARPPVTTMVVVFAIVVAGDVDIGAPTGDNNGGCFPRFFSPIGALSRGLEHIGVPPWGIEVVVGTPPGAAVAVRHWIHTIAKGDKLDTFWGTKPLINACKKVFPTAKRLLCRWHINHNVIHHCRPMIHNSQA</sequence>
<name>A0AA38TBA7_9ASTR</name>
<protein>
    <recommendedName>
        <fullName evidence="4">MULE transposase domain-containing protein</fullName>
    </recommendedName>
</protein>
<dbReference type="EMBL" id="JARYMX010000003">
    <property type="protein sequence ID" value="KAJ9557790.1"/>
    <property type="molecule type" value="Genomic_DNA"/>
</dbReference>
<evidence type="ECO:0000313" key="3">
    <source>
        <dbReference type="Proteomes" id="UP001172457"/>
    </source>
</evidence>
<reference evidence="2" key="1">
    <citation type="submission" date="2023-03" db="EMBL/GenBank/DDBJ databases">
        <title>Chromosome-scale reference genome and RAD-based genetic map of yellow starthistle (Centaurea solstitialis) reveal putative structural variation and QTLs associated with invader traits.</title>
        <authorList>
            <person name="Reatini B."/>
            <person name="Cang F.A."/>
            <person name="Jiang Q."/>
            <person name="Mckibben M.T.W."/>
            <person name="Barker M.S."/>
            <person name="Rieseberg L.H."/>
            <person name="Dlugosch K.M."/>
        </authorList>
    </citation>
    <scope>NUCLEOTIDE SEQUENCE</scope>
    <source>
        <strain evidence="2">CAN-66</strain>
        <tissue evidence="2">Leaf</tissue>
    </source>
</reference>
<organism evidence="2 3">
    <name type="scientific">Centaurea solstitialis</name>
    <name type="common">yellow star-thistle</name>
    <dbReference type="NCBI Taxonomy" id="347529"/>
    <lineage>
        <taxon>Eukaryota</taxon>
        <taxon>Viridiplantae</taxon>
        <taxon>Streptophyta</taxon>
        <taxon>Embryophyta</taxon>
        <taxon>Tracheophyta</taxon>
        <taxon>Spermatophyta</taxon>
        <taxon>Magnoliopsida</taxon>
        <taxon>eudicotyledons</taxon>
        <taxon>Gunneridae</taxon>
        <taxon>Pentapetalae</taxon>
        <taxon>asterids</taxon>
        <taxon>campanulids</taxon>
        <taxon>Asterales</taxon>
        <taxon>Asteraceae</taxon>
        <taxon>Carduoideae</taxon>
        <taxon>Cardueae</taxon>
        <taxon>Centaureinae</taxon>
        <taxon>Centaurea</taxon>
    </lineage>
</organism>
<keyword evidence="3" id="KW-1185">Reference proteome</keyword>
<evidence type="ECO:0000256" key="1">
    <source>
        <dbReference type="SAM" id="SignalP"/>
    </source>
</evidence>
<gene>
    <name evidence="2" type="ORF">OSB04_012404</name>
</gene>
<feature type="chain" id="PRO_5041442822" description="MULE transposase domain-containing protein" evidence="1">
    <location>
        <begin position="18"/>
        <end position="147"/>
    </location>
</feature>
<accession>A0AA38TBA7</accession>
<evidence type="ECO:0000313" key="2">
    <source>
        <dbReference type="EMBL" id="KAJ9557790.1"/>
    </source>
</evidence>
<proteinExistence type="predicted"/>
<evidence type="ECO:0008006" key="4">
    <source>
        <dbReference type="Google" id="ProtNLM"/>
    </source>
</evidence>
<dbReference type="AlphaFoldDB" id="A0AA38TBA7"/>
<feature type="signal peptide" evidence="1">
    <location>
        <begin position="1"/>
        <end position="17"/>
    </location>
</feature>
<dbReference type="Proteomes" id="UP001172457">
    <property type="component" value="Chromosome 3"/>
</dbReference>
<comment type="caution">
    <text evidence="2">The sequence shown here is derived from an EMBL/GenBank/DDBJ whole genome shotgun (WGS) entry which is preliminary data.</text>
</comment>
<keyword evidence="1" id="KW-0732">Signal</keyword>